<accession>A0A9D4YJE1</accession>
<dbReference type="AlphaFoldDB" id="A0A9D4YJE1"/>
<evidence type="ECO:0000313" key="3">
    <source>
        <dbReference type="Proteomes" id="UP001058974"/>
    </source>
</evidence>
<dbReference type="Proteomes" id="UP001058974">
    <property type="component" value="Chromosome 2"/>
</dbReference>
<dbReference type="Gramene" id="Psat02G0537900-T1">
    <property type="protein sequence ID" value="KAI5439992.1"/>
    <property type="gene ID" value="KIW84_025379"/>
</dbReference>
<keyword evidence="3" id="KW-1185">Reference proteome</keyword>
<evidence type="ECO:0000256" key="1">
    <source>
        <dbReference type="SAM" id="MobiDB-lite"/>
    </source>
</evidence>
<name>A0A9D4YJE1_PEA</name>
<protein>
    <submittedName>
        <fullName evidence="2">Uncharacterized protein</fullName>
    </submittedName>
</protein>
<sequence length="142" mass="15963">MPRCLSKQLDGNETEVLPTDRALGYAIVHASDSLETTLRGETPDTSEKSQDAQTNPNEQFRGIEAENIDERSKPHFPSLFGDAWLGSFSLTVWRCLVRFLPLEFTIKTLTGDLQVDDVADFFPAMTPNVNCPPKKEFLARME</sequence>
<feature type="region of interest" description="Disordered" evidence="1">
    <location>
        <begin position="36"/>
        <end position="59"/>
    </location>
</feature>
<dbReference type="EMBL" id="JAMSHJ010000002">
    <property type="protein sequence ID" value="KAI5439992.1"/>
    <property type="molecule type" value="Genomic_DNA"/>
</dbReference>
<feature type="compositionally biased region" description="Basic and acidic residues" evidence="1">
    <location>
        <begin position="41"/>
        <end position="50"/>
    </location>
</feature>
<comment type="caution">
    <text evidence="2">The sequence shown here is derived from an EMBL/GenBank/DDBJ whole genome shotgun (WGS) entry which is preliminary data.</text>
</comment>
<reference evidence="2 3" key="1">
    <citation type="journal article" date="2022" name="Nat. Genet.">
        <title>Improved pea reference genome and pan-genome highlight genomic features and evolutionary characteristics.</title>
        <authorList>
            <person name="Yang T."/>
            <person name="Liu R."/>
            <person name="Luo Y."/>
            <person name="Hu S."/>
            <person name="Wang D."/>
            <person name="Wang C."/>
            <person name="Pandey M.K."/>
            <person name="Ge S."/>
            <person name="Xu Q."/>
            <person name="Li N."/>
            <person name="Li G."/>
            <person name="Huang Y."/>
            <person name="Saxena R.K."/>
            <person name="Ji Y."/>
            <person name="Li M."/>
            <person name="Yan X."/>
            <person name="He Y."/>
            <person name="Liu Y."/>
            <person name="Wang X."/>
            <person name="Xiang C."/>
            <person name="Varshney R.K."/>
            <person name="Ding H."/>
            <person name="Gao S."/>
            <person name="Zong X."/>
        </authorList>
    </citation>
    <scope>NUCLEOTIDE SEQUENCE [LARGE SCALE GENOMIC DNA]</scope>
    <source>
        <strain evidence="2 3">cv. Zhongwan 6</strain>
    </source>
</reference>
<organism evidence="2 3">
    <name type="scientific">Pisum sativum</name>
    <name type="common">Garden pea</name>
    <name type="synonym">Lathyrus oleraceus</name>
    <dbReference type="NCBI Taxonomy" id="3888"/>
    <lineage>
        <taxon>Eukaryota</taxon>
        <taxon>Viridiplantae</taxon>
        <taxon>Streptophyta</taxon>
        <taxon>Embryophyta</taxon>
        <taxon>Tracheophyta</taxon>
        <taxon>Spermatophyta</taxon>
        <taxon>Magnoliopsida</taxon>
        <taxon>eudicotyledons</taxon>
        <taxon>Gunneridae</taxon>
        <taxon>Pentapetalae</taxon>
        <taxon>rosids</taxon>
        <taxon>fabids</taxon>
        <taxon>Fabales</taxon>
        <taxon>Fabaceae</taxon>
        <taxon>Papilionoideae</taxon>
        <taxon>50 kb inversion clade</taxon>
        <taxon>NPAAA clade</taxon>
        <taxon>Hologalegina</taxon>
        <taxon>IRL clade</taxon>
        <taxon>Fabeae</taxon>
        <taxon>Lathyrus</taxon>
    </lineage>
</organism>
<gene>
    <name evidence="2" type="ORF">KIW84_025379</name>
</gene>
<proteinExistence type="predicted"/>
<evidence type="ECO:0000313" key="2">
    <source>
        <dbReference type="EMBL" id="KAI5439992.1"/>
    </source>
</evidence>